<evidence type="ECO:0000313" key="7">
    <source>
        <dbReference type="Proteomes" id="UP000481583"/>
    </source>
</evidence>
<dbReference type="InterPro" id="IPR000719">
    <property type="entry name" value="Prot_kinase_dom"/>
</dbReference>
<dbReference type="SUPFAM" id="SSF82171">
    <property type="entry name" value="DPP6 N-terminal domain-like"/>
    <property type="match status" value="1"/>
</dbReference>
<dbReference type="PROSITE" id="PS50011">
    <property type="entry name" value="PROTEIN_KINASE_DOM"/>
    <property type="match status" value="1"/>
</dbReference>
<dbReference type="SMART" id="SM00220">
    <property type="entry name" value="S_TKc"/>
    <property type="match status" value="1"/>
</dbReference>
<keyword evidence="2" id="KW-0547">Nucleotide-binding</keyword>
<evidence type="ECO:0000256" key="2">
    <source>
        <dbReference type="ARBA" id="ARBA00022741"/>
    </source>
</evidence>
<dbReference type="InterPro" id="IPR015943">
    <property type="entry name" value="WD40/YVTN_repeat-like_dom_sf"/>
</dbReference>
<evidence type="ECO:0000259" key="5">
    <source>
        <dbReference type="PROSITE" id="PS50011"/>
    </source>
</evidence>
<dbReference type="Pfam" id="PF00069">
    <property type="entry name" value="Pkinase"/>
    <property type="match status" value="1"/>
</dbReference>
<organism evidence="6 7">
    <name type="scientific">Streptomyces coryli</name>
    <dbReference type="NCBI Taxonomy" id="1128680"/>
    <lineage>
        <taxon>Bacteria</taxon>
        <taxon>Bacillati</taxon>
        <taxon>Actinomycetota</taxon>
        <taxon>Actinomycetes</taxon>
        <taxon>Kitasatosporales</taxon>
        <taxon>Streptomycetaceae</taxon>
        <taxon>Streptomyces</taxon>
    </lineage>
</organism>
<protein>
    <submittedName>
        <fullName evidence="6">Protein kinase</fullName>
    </submittedName>
</protein>
<feature type="domain" description="Protein kinase" evidence="5">
    <location>
        <begin position="17"/>
        <end position="275"/>
    </location>
</feature>
<name>A0A6G4U6Z0_9ACTN</name>
<keyword evidence="7" id="KW-1185">Reference proteome</keyword>
<dbReference type="SUPFAM" id="SSF69322">
    <property type="entry name" value="Tricorn protease domain 2"/>
    <property type="match status" value="1"/>
</dbReference>
<proteinExistence type="predicted"/>
<dbReference type="EMBL" id="JAAKZV010000161">
    <property type="protein sequence ID" value="NGN67762.1"/>
    <property type="molecule type" value="Genomic_DNA"/>
</dbReference>
<evidence type="ECO:0000256" key="3">
    <source>
        <dbReference type="ARBA" id="ARBA00022777"/>
    </source>
</evidence>
<accession>A0A6G4U6Z0</accession>
<dbReference type="PANTHER" id="PTHR43289:SF34">
    <property type="entry name" value="SERINE_THREONINE-PROTEIN KINASE YBDM-RELATED"/>
    <property type="match status" value="1"/>
</dbReference>
<evidence type="ECO:0000256" key="1">
    <source>
        <dbReference type="ARBA" id="ARBA00022679"/>
    </source>
</evidence>
<gene>
    <name evidence="6" type="ORF">G5C51_28160</name>
</gene>
<dbReference type="InterPro" id="IPR011009">
    <property type="entry name" value="Kinase-like_dom_sf"/>
</dbReference>
<dbReference type="InterPro" id="IPR008271">
    <property type="entry name" value="Ser/Thr_kinase_AS"/>
</dbReference>
<dbReference type="Gene3D" id="3.30.200.20">
    <property type="entry name" value="Phosphorylase Kinase, domain 1"/>
    <property type="match status" value="1"/>
</dbReference>
<dbReference type="Gene3D" id="1.10.510.10">
    <property type="entry name" value="Transferase(Phosphotransferase) domain 1"/>
    <property type="match status" value="1"/>
</dbReference>
<dbReference type="GO" id="GO:0005524">
    <property type="term" value="F:ATP binding"/>
    <property type="evidence" value="ECO:0007669"/>
    <property type="project" value="UniProtKB-KW"/>
</dbReference>
<keyword evidence="3 6" id="KW-0418">Kinase</keyword>
<dbReference type="GO" id="GO:0004674">
    <property type="term" value="F:protein serine/threonine kinase activity"/>
    <property type="evidence" value="ECO:0007669"/>
    <property type="project" value="TreeGrafter"/>
</dbReference>
<dbReference type="SUPFAM" id="SSF56112">
    <property type="entry name" value="Protein kinase-like (PK-like)"/>
    <property type="match status" value="1"/>
</dbReference>
<dbReference type="Gene3D" id="2.130.10.10">
    <property type="entry name" value="YVTN repeat-like/Quinoprotein amine dehydrogenase"/>
    <property type="match status" value="4"/>
</dbReference>
<evidence type="ECO:0000313" key="6">
    <source>
        <dbReference type="EMBL" id="NGN67762.1"/>
    </source>
</evidence>
<sequence length="1209" mass="125509">MGRSALAPTDPQRLKNYMLAARLGAGGQGVVYEAYDTRSGGRVALKLMRAGFDDPELRGRFAREVDAARRVAAFCTARVLDADTAAEHPYIVSEFIAGPTLRESVRHGGPLDGGSLLRLGIGIATALTAIHQCGVVHRDLKPDNVLLGPDGPRVIDFGIARLDAALESSRYTRPGMLIGTPSYMAPEVVSPGGSGRTGEAGPPADVFAWGAVVLFAATGRDPFGGAGIGEVIEAVALRRPDLSALAEPLRSLVDQALAKQPELRPTARQILLDLIGGRDAPARTQGELERGADTAAAVRPVAEASLPERPLGDAAEAVYGALPPAAREAARALLLRLVVPGERADGSEDSVRTADWAQLREAAEAAGADENAARQVVAAFTAGEWLTAEGATPQQATAAAGLLTAEGTSIRLTYPALLGAWPRLRGWVQEDREGLRTLRRLERDAGHWAAQDRRQDDLYRGAALRAAAAWAAEAPARLKPAAAEREFLAAGEAARTRNARLKRLRWGLAAVLVVCALLGGSIAYTTSEAKAEQDRKEAARRVATVANTLRLSDPVAAMQFAVASVRAADTVDTRAALYGALSQRERGALPLGGTSGGLLSADGRTAVSVGDGALRTWDVASGKARPAARIGGGDPEAAALTPDGRTVAVADGRRVAQYDARTGERAAPSYTAKSPVTELAFGGGGMLAVTSRDAVVLRDGGRTAGRYPHHDGVAVSPDGKTVALCKEGAPVGVFPVGSHTPKLTTAPTLIAGADCAVAFSPDSKIVSAVLAGEVCSWDLTAEKPPLRRFPHEGAGRLAFSPDGAFLAATDTNALTLRRTSDLRPDADPAPPVSYPLGNEEAAALALDGKAEAVRLLSGGTVRTLDVWLPRGHGAADDDGPAAALSPDGRLLVTQRGGGRLAVEPVSQRTPRRTVARAAEARIGGEGAYERLVFSPDGRRLATLARGGEVAVWRVSDDGVERLRTLREAGKAQGLAFLPGGGRLAVSREDRVEFIGVRDGKLRATVRDAGGAHLAASPACGLLATSGGDVIDIGARKVVRRGLAPADVTALAFHPKDCIVAYGDRLGRVALRDARTGFRHGDLPATDGGDGSGGPEAVASLAFGRSEFSAKGVLAVGGAHGALRLWDVSWQRQLGHGFATGTTGPVTAGFSADGARLYETGPGPGGVRAHPMAKDAAVAAVCRRASAGPPVTEKEWDVRLPEVDFRKPCP</sequence>
<keyword evidence="4" id="KW-0067">ATP-binding</keyword>
<evidence type="ECO:0000256" key="4">
    <source>
        <dbReference type="ARBA" id="ARBA00022840"/>
    </source>
</evidence>
<keyword evidence="1" id="KW-0808">Transferase</keyword>
<dbReference type="InterPro" id="IPR049052">
    <property type="entry name" value="nSTAND1"/>
</dbReference>
<dbReference type="Pfam" id="PF20703">
    <property type="entry name" value="nSTAND1"/>
    <property type="match status" value="1"/>
</dbReference>
<dbReference type="RefSeq" id="WP_165241089.1">
    <property type="nucleotide sequence ID" value="NZ_JAAKZV010000161.1"/>
</dbReference>
<dbReference type="AlphaFoldDB" id="A0A6G4U6Z0"/>
<dbReference type="CDD" id="cd14014">
    <property type="entry name" value="STKc_PknB_like"/>
    <property type="match status" value="1"/>
</dbReference>
<dbReference type="Proteomes" id="UP000481583">
    <property type="component" value="Unassembled WGS sequence"/>
</dbReference>
<dbReference type="PROSITE" id="PS00108">
    <property type="entry name" value="PROTEIN_KINASE_ST"/>
    <property type="match status" value="1"/>
</dbReference>
<dbReference type="PANTHER" id="PTHR43289">
    <property type="entry name" value="MITOGEN-ACTIVATED PROTEIN KINASE KINASE KINASE 20-RELATED"/>
    <property type="match status" value="1"/>
</dbReference>
<comment type="caution">
    <text evidence="6">The sequence shown here is derived from an EMBL/GenBank/DDBJ whole genome shotgun (WGS) entry which is preliminary data.</text>
</comment>
<reference evidence="6 7" key="1">
    <citation type="submission" date="2020-02" db="EMBL/GenBank/DDBJ databases">
        <title>Whole-genome analyses of novel actinobacteria.</title>
        <authorList>
            <person name="Sahin N."/>
        </authorList>
    </citation>
    <scope>NUCLEOTIDE SEQUENCE [LARGE SCALE GENOMIC DNA]</scope>
    <source>
        <strain evidence="6 7">A7024</strain>
    </source>
</reference>